<gene>
    <name evidence="1" type="ORF">QFC24_000737</name>
</gene>
<dbReference type="EMBL" id="JASBWV010000002">
    <property type="protein sequence ID" value="KAJ9127330.1"/>
    <property type="molecule type" value="Genomic_DNA"/>
</dbReference>
<accession>A0ACC2XTG9</accession>
<proteinExistence type="predicted"/>
<name>A0ACC2XTG9_9TREE</name>
<reference evidence="1" key="1">
    <citation type="submission" date="2023-04" db="EMBL/GenBank/DDBJ databases">
        <title>Draft Genome sequencing of Naganishia species isolated from polar environments using Oxford Nanopore Technology.</title>
        <authorList>
            <person name="Leo P."/>
            <person name="Venkateswaran K."/>
        </authorList>
    </citation>
    <scope>NUCLEOTIDE SEQUENCE</scope>
    <source>
        <strain evidence="1">DBVPG 5303</strain>
    </source>
</reference>
<evidence type="ECO:0000313" key="1">
    <source>
        <dbReference type="EMBL" id="KAJ9127330.1"/>
    </source>
</evidence>
<dbReference type="Proteomes" id="UP001234202">
    <property type="component" value="Unassembled WGS sequence"/>
</dbReference>
<protein>
    <submittedName>
        <fullName evidence="1">Uncharacterized protein</fullName>
    </submittedName>
</protein>
<keyword evidence="2" id="KW-1185">Reference proteome</keyword>
<organism evidence="1 2">
    <name type="scientific">Naganishia onofrii</name>
    <dbReference type="NCBI Taxonomy" id="1851511"/>
    <lineage>
        <taxon>Eukaryota</taxon>
        <taxon>Fungi</taxon>
        <taxon>Dikarya</taxon>
        <taxon>Basidiomycota</taxon>
        <taxon>Agaricomycotina</taxon>
        <taxon>Tremellomycetes</taxon>
        <taxon>Filobasidiales</taxon>
        <taxon>Filobasidiaceae</taxon>
        <taxon>Naganishia</taxon>
    </lineage>
</organism>
<comment type="caution">
    <text evidence="1">The sequence shown here is derived from an EMBL/GenBank/DDBJ whole genome shotgun (WGS) entry which is preliminary data.</text>
</comment>
<sequence length="1035" mass="116501">MDQVDDLPSLLNAVAFPTADYAAYTQNQATLQSSLKIPGFFNQLQEVAANKSYPKEVRLLSSLLVSREAPKKWRVKAIVPDETKQQMRQRFFVFFEEEDFQIARSQLQLLVLVARQEYPKVWPSLLQDLLVPLQQSYTYISAKTGSLAEQAKLQSPGDWRKQKTILLNSFWTWNSFVKEWRSVKIPTGTKLMTDFVRDLRGPMHEYLEVLMSREPVLDDWEVLESARYAFKIAARLVDWEFSRPGKSRVDSDPSRADQFISNTLRYLARLQEIRLQLLSSPFFADPANSANVPIEASKTLRSLTKFIRAIGKFYEHIMHIDPKAFAAIEGTVNAVGWWWGEVTTAIQRGEMPQDGTSSRVIEAFAQLTYAAIDDETARYPKRFMLLGLVLFKNILPVLSTDHQNVFTDAFIADAFHLIVDKLLPLTSQDWETWQEDPEEWFVNQMDVGLAWSFDFRVGVAPCAERVLMALTAAARNRNVIEPLMLQKLQTTISHPATNLEDRIRQDAVLCAAGRMSRALFSQVKIDQILPFLSTALSSDSPEDRILKYRMAWFIGQWVSADEDSALLPAIWNGLTHLLSYRGEGSDIAVRLSAALAIKQSVDLWELDIAYFELYLTEIMSNMLHLVSESDTLSGKRQVLEAVTVIIERINRKALPYLQILGEAIPVLWQGSAGLDGEWLFKASLVVLTTKLVAAIGPATNNILALVVPLIEESLSSPAKEHFEADGLILWSTTLRNVPDLQAAGGASLLNLYPGLLAMLGQDIDNLQQNLQLIDSYLLLDGTSIVQTVGSGTCDAYAATLQAADKNNVKMVLDSLDLLIRVTPSSYWAPRLAQNQIFQTICDGLDDEKASGTVLAAQLVTLCRIIMADAPAFYQLLKHIAMVKGLSEERQIDTTLDAMWRCFDYVGVSYNRKLIALAFANLLTLGSAQIYDRLDGEFVNVWMDTLGEIKETAQTGAAGIEILHHWRDDHPLASAELIDTEELKRREAFEAADPVYNTLLTAFVRERLSQAQQLGMNPYWEKLDVDVKRQLETLLS</sequence>
<evidence type="ECO:0000313" key="2">
    <source>
        <dbReference type="Proteomes" id="UP001234202"/>
    </source>
</evidence>